<evidence type="ECO:0000256" key="1">
    <source>
        <dbReference type="HAMAP-Rule" id="MF_00377"/>
    </source>
</evidence>
<comment type="subcellular location">
    <subcellularLocation>
        <location evidence="1">Cytoplasm</location>
    </subcellularLocation>
</comment>
<comment type="caution">
    <text evidence="1">Lacks conserved residue(s) required for the propagation of feature annotation.</text>
</comment>
<organism evidence="6 7">
    <name type="scientific">Sphingomonas sanguinis</name>
    <dbReference type="NCBI Taxonomy" id="33051"/>
    <lineage>
        <taxon>Bacteria</taxon>
        <taxon>Pseudomonadati</taxon>
        <taxon>Pseudomonadota</taxon>
        <taxon>Alphaproteobacteria</taxon>
        <taxon>Sphingomonadales</taxon>
        <taxon>Sphingomonadaceae</taxon>
        <taxon>Sphingomonas</taxon>
    </lineage>
</organism>
<name>A0ABU5LPA8_9SPHN</name>
<feature type="domain" description="AAA+ ATPase" evidence="4">
    <location>
        <begin position="209"/>
        <end position="343"/>
    </location>
</feature>
<evidence type="ECO:0000259" key="5">
    <source>
        <dbReference type="SMART" id="SM00760"/>
    </source>
</evidence>
<feature type="domain" description="Chromosomal replication initiator DnaA C-terminal" evidence="5">
    <location>
        <begin position="421"/>
        <end position="490"/>
    </location>
</feature>
<accession>A0ABU5LPA8</accession>
<feature type="region of interest" description="Domain IV, binds dsDNA" evidence="1">
    <location>
        <begin position="394"/>
        <end position="513"/>
    </location>
</feature>
<evidence type="ECO:0000313" key="6">
    <source>
        <dbReference type="EMBL" id="MDZ7281765.1"/>
    </source>
</evidence>
<dbReference type="InterPro" id="IPR003593">
    <property type="entry name" value="AAA+_ATPase"/>
</dbReference>
<dbReference type="RefSeq" id="WP_219019356.1">
    <property type="nucleotide sequence ID" value="NZ_CP079203.1"/>
</dbReference>
<dbReference type="Proteomes" id="UP001292182">
    <property type="component" value="Unassembled WGS sequence"/>
</dbReference>
<comment type="domain">
    <text evidence="1">Domain I is involved in oligomerization and binding regulators, domain II is flexibile and of varying length in different bacteria, domain III forms the AAA+ region, while domain IV binds dsDNA.</text>
</comment>
<protein>
    <recommendedName>
        <fullName evidence="1 2">Chromosomal replication initiator protein DnaA</fullName>
    </recommendedName>
</protein>
<evidence type="ECO:0000256" key="3">
    <source>
        <dbReference type="SAM" id="MobiDB-lite"/>
    </source>
</evidence>
<keyword evidence="1" id="KW-0547">Nucleotide-binding</keyword>
<feature type="compositionally biased region" description="Low complexity" evidence="3">
    <location>
        <begin position="110"/>
        <end position="121"/>
    </location>
</feature>
<proteinExistence type="inferred from homology"/>
<dbReference type="NCBIfam" id="TIGR00362">
    <property type="entry name" value="DnaA"/>
    <property type="match status" value="1"/>
</dbReference>
<feature type="compositionally biased region" description="Low complexity" evidence="3">
    <location>
        <begin position="146"/>
        <end position="156"/>
    </location>
</feature>
<dbReference type="SMART" id="SM00382">
    <property type="entry name" value="AAA"/>
    <property type="match status" value="1"/>
</dbReference>
<feature type="binding site" evidence="1">
    <location>
        <position position="223"/>
    </location>
    <ligand>
        <name>ATP</name>
        <dbReference type="ChEBI" id="CHEBI:30616"/>
    </ligand>
</feature>
<feature type="region of interest" description="Domain I, interacts with DnaA modulators" evidence="1">
    <location>
        <begin position="1"/>
        <end position="108"/>
    </location>
</feature>
<comment type="caution">
    <text evidence="6">The sequence shown here is derived from an EMBL/GenBank/DDBJ whole genome shotgun (WGS) entry which is preliminary data.</text>
</comment>
<gene>
    <name evidence="1 6" type="primary">dnaA</name>
    <name evidence="6" type="ORF">N4G62_06960</name>
</gene>
<dbReference type="Pfam" id="PF08299">
    <property type="entry name" value="Bac_DnaA_C"/>
    <property type="match status" value="1"/>
</dbReference>
<dbReference type="HAMAP" id="MF_00377">
    <property type="entry name" value="DnaA_bact"/>
    <property type="match status" value="1"/>
</dbReference>
<dbReference type="InterPro" id="IPR024633">
    <property type="entry name" value="DnaA_N_dom"/>
</dbReference>
<comment type="function">
    <text evidence="1">Plays an essential role in the initiation and regulation of chromosomal replication. ATP-DnaA binds to the origin of replication (oriC) to initiate formation of the DNA replication initiation complex once per cell cycle. Binds the DnaA box (a 9 base pair repeat at the origin) and separates the double-stranded (ds)DNA. Forms a right-handed helical filament on oriC DNA; dsDNA binds to the exterior of the filament while single-stranded (ss)DNA is stabiized in the filament's interior. The ATP-DnaA-oriC complex binds and stabilizes one strand of the AT-rich DNA unwinding element (DUE), permitting loading of DNA polymerase. After initiation quickly degrades to an ADP-DnaA complex that is not apt for DNA replication. Binds acidic phospholipids.</text>
</comment>
<keyword evidence="1" id="KW-0238">DNA-binding</keyword>
<dbReference type="InterPro" id="IPR013317">
    <property type="entry name" value="DnaA_dom"/>
</dbReference>
<dbReference type="PANTHER" id="PTHR30050">
    <property type="entry name" value="CHROMOSOMAL REPLICATION INITIATOR PROTEIN DNAA"/>
    <property type="match status" value="1"/>
</dbReference>
<dbReference type="SMART" id="SM00760">
    <property type="entry name" value="Bac_DnaA_C"/>
    <property type="match status" value="1"/>
</dbReference>
<dbReference type="InterPro" id="IPR001957">
    <property type="entry name" value="Chromosome_initiator_DnaA"/>
</dbReference>
<dbReference type="PROSITE" id="PS01008">
    <property type="entry name" value="DNAA"/>
    <property type="match status" value="1"/>
</dbReference>
<evidence type="ECO:0000259" key="4">
    <source>
        <dbReference type="SMART" id="SM00382"/>
    </source>
</evidence>
<evidence type="ECO:0000313" key="7">
    <source>
        <dbReference type="Proteomes" id="UP001292182"/>
    </source>
</evidence>
<dbReference type="PANTHER" id="PTHR30050:SF2">
    <property type="entry name" value="CHROMOSOMAL REPLICATION INITIATOR PROTEIN DNAA"/>
    <property type="match status" value="1"/>
</dbReference>
<dbReference type="CDD" id="cd00009">
    <property type="entry name" value="AAA"/>
    <property type="match status" value="1"/>
</dbReference>
<dbReference type="InterPro" id="IPR018312">
    <property type="entry name" value="Chromosome_initiator_DnaA_CS"/>
</dbReference>
<keyword evidence="1" id="KW-0067">ATP-binding</keyword>
<sequence>MTNWQATRPTTDQARAWARVRANLRESAGARLFDQWLKPMELIEGDEPDTVRLALPSAFATNWVRSHYADRLHLEFKAVLPEIRSVVIETRAPSKVARLTSVETLDAAPAPRPVAAAPRAVESQPVEQDDQPSLFGVPAPAPAATPRPASRAKAAAPAPVAAAPAAALRVPADRPPLDPRLTFDRFVVDSSNRVAFNAALSLAEPGPPRFSPLFLHGGTGQGKTHLMHAIAHAFLESHPEAIVLCMSAERFMFDFVAAMRARDTHSFKSRLRSADLLLIDDLQFIAGKDSTQEEFFHTVNELVGAGKRLVISADRSPQSLDGVEPRIIGRLGAGLVADIKAPDLTLRRTILNRKVADLPEIQVPTDVLDLLASRIRGNIRELEGALNRVVAYAQLTGDKIDMEFAVATLGEVLRGAQRRITIDEIQKLVSRHFELKPLDLVSARRARAIARPRQIAMYLAKRLTTRSLPEIGRKFGGRDHSTVIYAVRKIEELRDTDRDIDNAVRVLMKELEG</sequence>
<comment type="similarity">
    <text evidence="1">Belongs to the DnaA family.</text>
</comment>
<dbReference type="Pfam" id="PF00308">
    <property type="entry name" value="Bac_DnaA"/>
    <property type="match status" value="1"/>
</dbReference>
<feature type="binding site" evidence="1">
    <location>
        <position position="222"/>
    </location>
    <ligand>
        <name>ATP</name>
        <dbReference type="ChEBI" id="CHEBI:30616"/>
    </ligand>
</feature>
<comment type="subunit">
    <text evidence="1">Oligomerizes as a right-handed, spiral filament on DNA at oriC.</text>
</comment>
<keyword evidence="1" id="KW-0235">DNA replication</keyword>
<feature type="binding site" evidence="1">
    <location>
        <position position="224"/>
    </location>
    <ligand>
        <name>ATP</name>
        <dbReference type="ChEBI" id="CHEBI:30616"/>
    </ligand>
</feature>
<dbReference type="Pfam" id="PF11638">
    <property type="entry name" value="DnaA_N"/>
    <property type="match status" value="1"/>
</dbReference>
<dbReference type="InterPro" id="IPR013159">
    <property type="entry name" value="DnaA_C"/>
</dbReference>
<keyword evidence="7" id="KW-1185">Reference proteome</keyword>
<feature type="binding site" evidence="1">
    <location>
        <position position="220"/>
    </location>
    <ligand>
        <name>ATP</name>
        <dbReference type="ChEBI" id="CHEBI:30616"/>
    </ligand>
</feature>
<keyword evidence="1" id="KW-0963">Cytoplasm</keyword>
<evidence type="ECO:0000256" key="2">
    <source>
        <dbReference type="NCBIfam" id="TIGR00362"/>
    </source>
</evidence>
<reference evidence="7" key="1">
    <citation type="submission" date="2023-07" db="EMBL/GenBank/DDBJ databases">
        <title>Whole genome sequence analysis of rice epiphytic Sphingomonas sanguinis OsEp_Plm_15B2.</title>
        <authorList>
            <person name="Sahu K.P."/>
            <person name="Asharani P."/>
            <person name="Reddy B."/>
            <person name="Kumar A."/>
        </authorList>
    </citation>
    <scope>NUCLEOTIDE SEQUENCE [LARGE SCALE GENOMIC DNA]</scope>
    <source>
        <strain evidence="7">OsEp_Plm_15B2</strain>
    </source>
</reference>
<dbReference type="CDD" id="cd06571">
    <property type="entry name" value="Bac_DnaA_C"/>
    <property type="match status" value="1"/>
</dbReference>
<keyword evidence="1" id="KW-0446">Lipid-binding</keyword>
<dbReference type="EMBL" id="JAOBTW010000007">
    <property type="protein sequence ID" value="MDZ7281765.1"/>
    <property type="molecule type" value="Genomic_DNA"/>
</dbReference>
<feature type="region of interest" description="Disordered" evidence="3">
    <location>
        <begin position="110"/>
        <end position="156"/>
    </location>
</feature>